<gene>
    <name evidence="1" type="ORF">IE53DRAFT_406506</name>
</gene>
<reference evidence="1 2" key="1">
    <citation type="journal article" date="2018" name="Mol. Biol. Evol.">
        <title>Broad Genomic Sampling Reveals a Smut Pathogenic Ancestry of the Fungal Clade Ustilaginomycotina.</title>
        <authorList>
            <person name="Kijpornyongpan T."/>
            <person name="Mondo S.J."/>
            <person name="Barry K."/>
            <person name="Sandor L."/>
            <person name="Lee J."/>
            <person name="Lipzen A."/>
            <person name="Pangilinan J."/>
            <person name="LaButti K."/>
            <person name="Hainaut M."/>
            <person name="Henrissat B."/>
            <person name="Grigoriev I.V."/>
            <person name="Spatafora J.W."/>
            <person name="Aime M.C."/>
        </authorList>
    </citation>
    <scope>NUCLEOTIDE SEQUENCE [LARGE SCALE GENOMIC DNA]</scope>
    <source>
        <strain evidence="1 2">SA 807</strain>
    </source>
</reference>
<evidence type="ECO:0000313" key="2">
    <source>
        <dbReference type="Proteomes" id="UP000245626"/>
    </source>
</evidence>
<evidence type="ECO:0000313" key="1">
    <source>
        <dbReference type="EMBL" id="PWN49705.1"/>
    </source>
</evidence>
<organism evidence="1 2">
    <name type="scientific">Violaceomyces palustris</name>
    <dbReference type="NCBI Taxonomy" id="1673888"/>
    <lineage>
        <taxon>Eukaryota</taxon>
        <taxon>Fungi</taxon>
        <taxon>Dikarya</taxon>
        <taxon>Basidiomycota</taxon>
        <taxon>Ustilaginomycotina</taxon>
        <taxon>Ustilaginomycetes</taxon>
        <taxon>Violaceomycetales</taxon>
        <taxon>Violaceomycetaceae</taxon>
        <taxon>Violaceomyces</taxon>
    </lineage>
</organism>
<dbReference type="Proteomes" id="UP000245626">
    <property type="component" value="Unassembled WGS sequence"/>
</dbReference>
<name>A0ACD0NV50_9BASI</name>
<sequence>MEIALLVDYMHKSHFAPVNRICQALHAFHVPAHDRTESVPSYHYCSCSADQKVFQCLVYDSDKEDAKLIGIEYMIHEELFETLPEEEKPFWHSHKHEITSGFLVCTAIKGMGEEVKETGGGGGAATTALSRGTVPDEVEKGIMNILYHMYGKVIHTWHPPSSRFPMGPPVLMMSTTKEFPGPSEEKIRERDEKYGIDTKAKAESRKGYLDLDYKIAEGADAYVETGVVPQFSFETKTFFQEDGTRSQSRGE</sequence>
<accession>A0ACD0NV50</accession>
<dbReference type="EMBL" id="KZ820015">
    <property type="protein sequence ID" value="PWN49705.1"/>
    <property type="molecule type" value="Genomic_DNA"/>
</dbReference>
<protein>
    <submittedName>
        <fullName evidence="1">DUF1264-domain-containing protein</fullName>
    </submittedName>
</protein>
<keyword evidence="2" id="KW-1185">Reference proteome</keyword>
<proteinExistence type="predicted"/>